<organism evidence="1 2">
    <name type="scientific">Gongylonema pulchrum</name>
    <dbReference type="NCBI Taxonomy" id="637853"/>
    <lineage>
        <taxon>Eukaryota</taxon>
        <taxon>Metazoa</taxon>
        <taxon>Ecdysozoa</taxon>
        <taxon>Nematoda</taxon>
        <taxon>Chromadorea</taxon>
        <taxon>Rhabditida</taxon>
        <taxon>Spirurina</taxon>
        <taxon>Spiruromorpha</taxon>
        <taxon>Spiruroidea</taxon>
        <taxon>Gongylonematidae</taxon>
        <taxon>Gongylonema</taxon>
    </lineage>
</organism>
<protein>
    <submittedName>
        <fullName evidence="1">Uncharacterized protein</fullName>
    </submittedName>
</protein>
<keyword evidence="2" id="KW-1185">Reference proteome</keyword>
<gene>
    <name evidence="1" type="ORF">GPUH_LOCUS26092</name>
</gene>
<dbReference type="EMBL" id="UYRT01108556">
    <property type="protein sequence ID" value="VDN45089.1"/>
    <property type="molecule type" value="Genomic_DNA"/>
</dbReference>
<sequence length="165" mass="18549">MLQEHNAKEAELKISASKTKVMQRASTDVKRKTWSIMKIEERAPAATERAMERRMLGVPLDDHINNQTLRQMSGVQDNKLWPLENRIIILKKGSGRPTEIKMRNGRSQKVKTKGGVNLFDEEEILLALLTTVGQRVLANGNCEKVNDHLSDPDGMAHIHRISGGC</sequence>
<name>A0A3P7RWD4_9BILA</name>
<evidence type="ECO:0000313" key="2">
    <source>
        <dbReference type="Proteomes" id="UP000271098"/>
    </source>
</evidence>
<proteinExistence type="predicted"/>
<accession>A0A3P7RWD4</accession>
<dbReference type="Proteomes" id="UP000271098">
    <property type="component" value="Unassembled WGS sequence"/>
</dbReference>
<dbReference type="AlphaFoldDB" id="A0A3P7RWD4"/>
<reference evidence="1 2" key="1">
    <citation type="submission" date="2018-11" db="EMBL/GenBank/DDBJ databases">
        <authorList>
            <consortium name="Pathogen Informatics"/>
        </authorList>
    </citation>
    <scope>NUCLEOTIDE SEQUENCE [LARGE SCALE GENOMIC DNA]</scope>
</reference>
<evidence type="ECO:0000313" key="1">
    <source>
        <dbReference type="EMBL" id="VDN45089.1"/>
    </source>
</evidence>